<keyword evidence="2" id="KW-0614">Plasmid</keyword>
<gene>
    <name evidence="2" type="ORF">NNIBIDOC_00139</name>
</gene>
<geneLocation type="plasmid" evidence="2">
    <name>pSa1423-160k</name>
</geneLocation>
<dbReference type="EMBL" id="MK356558">
    <property type="protein sequence ID" value="QBM91468.1"/>
    <property type="molecule type" value="Genomic_DNA"/>
</dbReference>
<evidence type="ECO:0000256" key="1">
    <source>
        <dbReference type="SAM" id="Phobius"/>
    </source>
</evidence>
<reference evidence="2" key="1">
    <citation type="submission" date="2019-01" db="EMBL/GenBank/DDBJ databases">
        <title>Salmonella strain 1423 plasmid sequences.</title>
        <authorList>
            <person name="Chen K."/>
            <person name="Chen S."/>
        </authorList>
    </citation>
    <scope>NUCLEOTIDE SEQUENCE</scope>
    <source>
        <strain evidence="2">Sa1423</strain>
        <plasmid evidence="2">pSa1423-160k</plasmid>
    </source>
</reference>
<organism evidence="2">
    <name type="scientific">Salmonella sp</name>
    <dbReference type="NCBI Taxonomy" id="599"/>
    <lineage>
        <taxon>Bacteria</taxon>
        <taxon>Pseudomonadati</taxon>
        <taxon>Pseudomonadota</taxon>
        <taxon>Gammaproteobacteria</taxon>
        <taxon>Enterobacterales</taxon>
        <taxon>Enterobacteriaceae</taxon>
        <taxon>Salmonella</taxon>
    </lineage>
</organism>
<keyword evidence="1" id="KW-0812">Transmembrane</keyword>
<accession>A0A482ETC7</accession>
<feature type="transmembrane region" description="Helical" evidence="1">
    <location>
        <begin position="6"/>
        <end position="27"/>
    </location>
</feature>
<protein>
    <submittedName>
        <fullName evidence="2">Uncharacterized protein</fullName>
    </submittedName>
</protein>
<keyword evidence="1" id="KW-1133">Transmembrane helix</keyword>
<proteinExistence type="predicted"/>
<name>A0A482ETC7_SALSP</name>
<keyword evidence="1" id="KW-0472">Membrane</keyword>
<evidence type="ECO:0000313" key="2">
    <source>
        <dbReference type="EMBL" id="QBM91468.1"/>
    </source>
</evidence>
<sequence>MDALVFHFIMAFVAIIDHSFFVAKSVVDFWYW</sequence>
<dbReference type="AlphaFoldDB" id="A0A482ETC7"/>